<dbReference type="Pfam" id="PF13701">
    <property type="entry name" value="DDE_Tnp_1_4"/>
    <property type="match status" value="1"/>
</dbReference>
<evidence type="ECO:0000313" key="6">
    <source>
        <dbReference type="EMBL" id="MDP9843929.1"/>
    </source>
</evidence>
<dbReference type="InterPro" id="IPR025668">
    <property type="entry name" value="Tnp_DDE_dom"/>
</dbReference>
<dbReference type="EMBL" id="JAUSQU010000001">
    <property type="protein sequence ID" value="MDP9843929.1"/>
    <property type="molecule type" value="Genomic_DNA"/>
</dbReference>
<proteinExistence type="predicted"/>
<evidence type="ECO:0000313" key="7">
    <source>
        <dbReference type="EMBL" id="MDP9847551.1"/>
    </source>
</evidence>
<protein>
    <recommendedName>
        <fullName evidence="1">Transposase DDE domain-containing protein</fullName>
    </recommendedName>
</protein>
<reference evidence="4 9" key="1">
    <citation type="submission" date="2023-07" db="EMBL/GenBank/DDBJ databases">
        <title>Sequencing the genomes of 1000 actinobacteria strains.</title>
        <authorList>
            <person name="Klenk H.-P."/>
        </authorList>
    </citation>
    <scope>NUCLEOTIDE SEQUENCE [LARGE SCALE GENOMIC DNA]</scope>
    <source>
        <strain evidence="4 9">DSM 46740</strain>
    </source>
</reference>
<gene>
    <name evidence="2" type="ORF">J2853_001556</name>
    <name evidence="3" type="ORF">J2853_001792</name>
    <name evidence="4" type="ORF">J2853_001793</name>
    <name evidence="5" type="ORF">J2853_002749</name>
    <name evidence="6" type="ORF">J2853_003140</name>
    <name evidence="7" type="ORF">J2853_006762</name>
    <name evidence="8" type="ORF">J2853_006763</name>
</gene>
<evidence type="ECO:0000313" key="4">
    <source>
        <dbReference type="EMBL" id="MDP9842582.1"/>
    </source>
</evidence>
<dbReference type="EMBL" id="JAUSQU010000001">
    <property type="protein sequence ID" value="MDP9842581.1"/>
    <property type="molecule type" value="Genomic_DNA"/>
</dbReference>
<evidence type="ECO:0000313" key="2">
    <source>
        <dbReference type="EMBL" id="MDP9842345.1"/>
    </source>
</evidence>
<dbReference type="EMBL" id="JAUSQU010000001">
    <property type="protein sequence ID" value="MDP9842582.1"/>
    <property type="molecule type" value="Genomic_DNA"/>
</dbReference>
<dbReference type="EMBL" id="JAUSQU010000001">
    <property type="protein sequence ID" value="MDP9842345.1"/>
    <property type="molecule type" value="Genomic_DNA"/>
</dbReference>
<dbReference type="EMBL" id="JAUSQU010000001">
    <property type="protein sequence ID" value="MDP9847551.1"/>
    <property type="molecule type" value="Genomic_DNA"/>
</dbReference>
<evidence type="ECO:0000259" key="1">
    <source>
        <dbReference type="Pfam" id="PF13701"/>
    </source>
</evidence>
<dbReference type="InterPro" id="IPR047960">
    <property type="entry name" value="Transpos_IS1380"/>
</dbReference>
<accession>A0ABT9Q760</accession>
<dbReference type="NCBIfam" id="NF033539">
    <property type="entry name" value="transpos_IS1380"/>
    <property type="match status" value="1"/>
</dbReference>
<dbReference type="EMBL" id="JAUSQU010000001">
    <property type="protein sequence ID" value="MDP9847552.1"/>
    <property type="molecule type" value="Genomic_DNA"/>
</dbReference>
<sequence>MKTIASRPKIVMSADGSGLISQSGALLLLETLRVTGLDQALSEQLQRWRPARAIHDPGKIIADLAVSLALGGDCLADIAILRSQPELFGPIASDPTVSRLIDRLATDTAKALKAIRRARAIAREHAWTLAASAAPGADGQLIPIDLDATIVIAHSEKENATPTWKKTFGFHPMTAFADHGTDGAGEPLALVLRAGNAGSNTATDHINATVLALAQLPRARRRQILIRTDSGGGTHEFLTWLTRPGRWLKYSIGFTITDDIGAAIGRLPASAWTPAYDAEGQVRAGAWVAEITGLANLTSWPKGMRVIVRRERPHPGARLRFTDPGGHRFTCFVTNTKQGQLADLELRHRRRARAEDRIRCAKDTGLRNLPLHDFTQNQMWCEIVALAGDLMAWMQMLALQGPARRWEPKRLRLRLFAVAGRLVHGGRRLRLRIAARWPWAPQIIAAVTRLQALPAPP</sequence>
<evidence type="ECO:0000313" key="3">
    <source>
        <dbReference type="EMBL" id="MDP9842581.1"/>
    </source>
</evidence>
<dbReference type="EMBL" id="JAUSQU010000001">
    <property type="protein sequence ID" value="MDP9843538.1"/>
    <property type="molecule type" value="Genomic_DNA"/>
</dbReference>
<evidence type="ECO:0000313" key="8">
    <source>
        <dbReference type="EMBL" id="MDP9847552.1"/>
    </source>
</evidence>
<comment type="caution">
    <text evidence="4">The sequence shown here is derived from an EMBL/GenBank/DDBJ whole genome shotgun (WGS) entry which is preliminary data.</text>
</comment>
<keyword evidence="9" id="KW-1185">Reference proteome</keyword>
<dbReference type="Proteomes" id="UP001225356">
    <property type="component" value="Unassembled WGS sequence"/>
</dbReference>
<name>A0ABT9Q760_9ACTN</name>
<evidence type="ECO:0000313" key="5">
    <source>
        <dbReference type="EMBL" id="MDP9843538.1"/>
    </source>
</evidence>
<organism evidence="4 9">
    <name type="scientific">Streptosporangium lutulentum</name>
    <dbReference type="NCBI Taxonomy" id="1461250"/>
    <lineage>
        <taxon>Bacteria</taxon>
        <taxon>Bacillati</taxon>
        <taxon>Actinomycetota</taxon>
        <taxon>Actinomycetes</taxon>
        <taxon>Streptosporangiales</taxon>
        <taxon>Streptosporangiaceae</taxon>
        <taxon>Streptosporangium</taxon>
    </lineage>
</organism>
<evidence type="ECO:0000313" key="9">
    <source>
        <dbReference type="Proteomes" id="UP001225356"/>
    </source>
</evidence>
<feature type="domain" description="Transposase DDE" evidence="1">
    <location>
        <begin position="4"/>
        <end position="454"/>
    </location>
</feature>
<dbReference type="RefSeq" id="WP_307556262.1">
    <property type="nucleotide sequence ID" value="NZ_JAUSQU010000001.1"/>
</dbReference>